<dbReference type="SUPFAM" id="SSF54189">
    <property type="entry name" value="Ribosomal proteins S24e, L23 and L15e"/>
    <property type="match status" value="1"/>
</dbReference>
<evidence type="ECO:0000256" key="2">
    <source>
        <dbReference type="ARBA" id="ARBA00022980"/>
    </source>
</evidence>
<proteinExistence type="inferred from homology"/>
<sequence>MLRAPAESDPSWEAVRDTVTVEEAQIASEEHPQKNKLDHDAIIKFPLTTESAMKKIEGNDTLVFVVDVKANKRQIQQAVRKLYDTDVAEANTLISLMETGKHMFNWLLGCFGCCQKNWDHLN</sequence>
<evidence type="ECO:0008006" key="6">
    <source>
        <dbReference type="Google" id="ProtNLM"/>
    </source>
</evidence>
<comment type="caution">
    <text evidence="4">The sequence shown here is derived from an EMBL/GenBank/DDBJ whole genome shotgun (WGS) entry which is preliminary data.</text>
</comment>
<evidence type="ECO:0000313" key="5">
    <source>
        <dbReference type="Proteomes" id="UP001266305"/>
    </source>
</evidence>
<keyword evidence="2" id="KW-0689">Ribosomal protein</keyword>
<organism evidence="4 5">
    <name type="scientific">Saguinus oedipus</name>
    <name type="common">Cotton-top tamarin</name>
    <name type="synonym">Oedipomidas oedipus</name>
    <dbReference type="NCBI Taxonomy" id="9490"/>
    <lineage>
        <taxon>Eukaryota</taxon>
        <taxon>Metazoa</taxon>
        <taxon>Chordata</taxon>
        <taxon>Craniata</taxon>
        <taxon>Vertebrata</taxon>
        <taxon>Euteleostomi</taxon>
        <taxon>Mammalia</taxon>
        <taxon>Eutheria</taxon>
        <taxon>Euarchontoglires</taxon>
        <taxon>Primates</taxon>
        <taxon>Haplorrhini</taxon>
        <taxon>Platyrrhini</taxon>
        <taxon>Cebidae</taxon>
        <taxon>Callitrichinae</taxon>
        <taxon>Saguinus</taxon>
    </lineage>
</organism>
<comment type="similarity">
    <text evidence="1">Belongs to the universal ribosomal protein uL23 family.</text>
</comment>
<keyword evidence="5" id="KW-1185">Reference proteome</keyword>
<dbReference type="InterPro" id="IPR012677">
    <property type="entry name" value="Nucleotide-bd_a/b_plait_sf"/>
</dbReference>
<dbReference type="PANTHER" id="PTHR11620">
    <property type="entry name" value="60S RIBOSOMAL PROTEIN L23A"/>
    <property type="match status" value="1"/>
</dbReference>
<dbReference type="EMBL" id="JASSZA010000013">
    <property type="protein sequence ID" value="KAK2095080.1"/>
    <property type="molecule type" value="Genomic_DNA"/>
</dbReference>
<dbReference type="InterPro" id="IPR013025">
    <property type="entry name" value="Ribosomal_uL23-like"/>
</dbReference>
<reference evidence="4 5" key="1">
    <citation type="submission" date="2023-05" db="EMBL/GenBank/DDBJ databases">
        <title>B98-5 Cell Line De Novo Hybrid Assembly: An Optical Mapping Approach.</title>
        <authorList>
            <person name="Kananen K."/>
            <person name="Auerbach J.A."/>
            <person name="Kautto E."/>
            <person name="Blachly J.S."/>
        </authorList>
    </citation>
    <scope>NUCLEOTIDE SEQUENCE [LARGE SCALE GENOMIC DNA]</scope>
    <source>
        <strain evidence="4">B95-8</strain>
        <tissue evidence="4">Cell line</tissue>
    </source>
</reference>
<evidence type="ECO:0000256" key="1">
    <source>
        <dbReference type="ARBA" id="ARBA00006700"/>
    </source>
</evidence>
<dbReference type="Pfam" id="PF00276">
    <property type="entry name" value="Ribosomal_L23"/>
    <property type="match status" value="1"/>
</dbReference>
<dbReference type="InterPro" id="IPR012678">
    <property type="entry name" value="Ribosomal_uL23/eL15/eS24_sf"/>
</dbReference>
<accession>A0ABQ9UE69</accession>
<gene>
    <name evidence="4" type="ORF">P7K49_026496</name>
</gene>
<name>A0ABQ9UE69_SAGOE</name>
<dbReference type="Proteomes" id="UP001266305">
    <property type="component" value="Unassembled WGS sequence"/>
</dbReference>
<keyword evidence="3" id="KW-0687">Ribonucleoprotein</keyword>
<evidence type="ECO:0000313" key="4">
    <source>
        <dbReference type="EMBL" id="KAK2095080.1"/>
    </source>
</evidence>
<protein>
    <recommendedName>
        <fullName evidence="6">60S ribosomal protein L23a</fullName>
    </recommendedName>
</protein>
<evidence type="ECO:0000256" key="3">
    <source>
        <dbReference type="ARBA" id="ARBA00023274"/>
    </source>
</evidence>
<dbReference type="Gene3D" id="3.30.70.330">
    <property type="match status" value="1"/>
</dbReference>